<evidence type="ECO:0000313" key="7">
    <source>
        <dbReference type="Proteomes" id="UP000217199"/>
    </source>
</evidence>
<dbReference type="EMBL" id="NBII01000005">
    <property type="protein sequence ID" value="PAV19128.1"/>
    <property type="molecule type" value="Genomic_DNA"/>
</dbReference>
<dbReference type="PANTHER" id="PTHR20982:SF3">
    <property type="entry name" value="MITOCHONDRIAL RIBOSOME RECYCLING FACTOR PSEUDO 1"/>
    <property type="match status" value="1"/>
</dbReference>
<comment type="function">
    <text evidence="3">Necessary for protein synthesis in mitochondria. Functions as a ribosome recycling factor in mitochondria.</text>
</comment>
<evidence type="ECO:0000256" key="1">
    <source>
        <dbReference type="ARBA" id="ARBA00005912"/>
    </source>
</evidence>
<dbReference type="Proteomes" id="UP000217199">
    <property type="component" value="Unassembled WGS sequence"/>
</dbReference>
<evidence type="ECO:0000256" key="4">
    <source>
        <dbReference type="SAM" id="MobiDB-lite"/>
    </source>
</evidence>
<organism evidence="6 7">
    <name type="scientific">Pyrrhoderma noxium</name>
    <dbReference type="NCBI Taxonomy" id="2282107"/>
    <lineage>
        <taxon>Eukaryota</taxon>
        <taxon>Fungi</taxon>
        <taxon>Dikarya</taxon>
        <taxon>Basidiomycota</taxon>
        <taxon>Agaricomycotina</taxon>
        <taxon>Agaricomycetes</taxon>
        <taxon>Hymenochaetales</taxon>
        <taxon>Hymenochaetaceae</taxon>
        <taxon>Pyrrhoderma</taxon>
    </lineage>
</organism>
<evidence type="ECO:0000313" key="6">
    <source>
        <dbReference type="EMBL" id="PAV19128.1"/>
    </source>
</evidence>
<proteinExistence type="inferred from homology"/>
<dbReference type="AlphaFoldDB" id="A0A286UHV7"/>
<keyword evidence="2" id="KW-0648">Protein biosynthesis</keyword>
<comment type="similarity">
    <text evidence="1">Belongs to the RRF family.</text>
</comment>
<protein>
    <submittedName>
        <fullName evidence="6">Ribosome recycling factor</fullName>
    </submittedName>
</protein>
<gene>
    <name evidence="6" type="ORF">PNOK_0597200</name>
</gene>
<dbReference type="Pfam" id="PF01765">
    <property type="entry name" value="RRF"/>
    <property type="match status" value="1"/>
</dbReference>
<evidence type="ECO:0000259" key="5">
    <source>
        <dbReference type="Pfam" id="PF01765"/>
    </source>
</evidence>
<dbReference type="OrthoDB" id="407355at2759"/>
<reference evidence="6 7" key="1">
    <citation type="journal article" date="2017" name="Mol. Ecol.">
        <title>Comparative and population genomic landscape of Phellinus noxius: A hypervariable fungus causing root rot in trees.</title>
        <authorList>
            <person name="Chung C.L."/>
            <person name="Lee T.J."/>
            <person name="Akiba M."/>
            <person name="Lee H.H."/>
            <person name="Kuo T.H."/>
            <person name="Liu D."/>
            <person name="Ke H.M."/>
            <person name="Yokoi T."/>
            <person name="Roa M.B."/>
            <person name="Lu M.J."/>
            <person name="Chang Y.Y."/>
            <person name="Ann P.J."/>
            <person name="Tsai J.N."/>
            <person name="Chen C.Y."/>
            <person name="Tzean S.S."/>
            <person name="Ota Y."/>
            <person name="Hattori T."/>
            <person name="Sahashi N."/>
            <person name="Liou R.F."/>
            <person name="Kikuchi T."/>
            <person name="Tsai I.J."/>
        </authorList>
    </citation>
    <scope>NUCLEOTIDE SEQUENCE [LARGE SCALE GENOMIC DNA]</scope>
    <source>
        <strain evidence="6 7">FFPRI411160</strain>
    </source>
</reference>
<dbReference type="SUPFAM" id="SSF55194">
    <property type="entry name" value="Ribosome recycling factor, RRF"/>
    <property type="match status" value="1"/>
</dbReference>
<keyword evidence="7" id="KW-1185">Reference proteome</keyword>
<sequence length="281" mass="31149">MNTILRQAVRHCRPSVSLLSSSRQSSLIFNSSTLLSIPLSRRGYASKPKSRGKGSEKEKEKDKKGTKNKDREGDREGRYGKDTSTLVPGSEQVLSGEAAEEFARSESRMGQAIDWFKREVAQLEMQGAGRVTPDILRPVRVQLPGTSESEACALTDVATVGVREGTTLLVTVFAEDTLKHVEKAIYAAKIPHVVPQKLDSRTLKIPMPKPTVDARTELAKSAAKLAEDTRVQLRRAEQTSVKKGKYGKHSIEIEEFHELLQRQLKEVDKILGDMKKSLGVK</sequence>
<dbReference type="Gene3D" id="3.30.1360.40">
    <property type="match status" value="1"/>
</dbReference>
<accession>A0A286UHV7</accession>
<feature type="domain" description="Ribosome recycling factor" evidence="5">
    <location>
        <begin position="126"/>
        <end position="272"/>
    </location>
</feature>
<dbReference type="GO" id="GO:0043023">
    <property type="term" value="F:ribosomal large subunit binding"/>
    <property type="evidence" value="ECO:0007669"/>
    <property type="project" value="TreeGrafter"/>
</dbReference>
<comment type="caution">
    <text evidence="6">The sequence shown here is derived from an EMBL/GenBank/DDBJ whole genome shotgun (WGS) entry which is preliminary data.</text>
</comment>
<name>A0A286UHV7_9AGAM</name>
<dbReference type="InParanoid" id="A0A286UHV7"/>
<dbReference type="InterPro" id="IPR002661">
    <property type="entry name" value="Ribosome_recyc_fac"/>
</dbReference>
<dbReference type="Gene3D" id="1.10.132.20">
    <property type="entry name" value="Ribosome-recycling factor"/>
    <property type="match status" value="1"/>
</dbReference>
<dbReference type="GO" id="GO:0006412">
    <property type="term" value="P:translation"/>
    <property type="evidence" value="ECO:0007669"/>
    <property type="project" value="UniProtKB-KW"/>
</dbReference>
<dbReference type="InterPro" id="IPR036191">
    <property type="entry name" value="RRF_sf"/>
</dbReference>
<dbReference type="GO" id="GO:0005739">
    <property type="term" value="C:mitochondrion"/>
    <property type="evidence" value="ECO:0007669"/>
    <property type="project" value="TreeGrafter"/>
</dbReference>
<dbReference type="STRING" id="2282107.A0A286UHV7"/>
<evidence type="ECO:0000256" key="3">
    <source>
        <dbReference type="ARBA" id="ARBA00024909"/>
    </source>
</evidence>
<dbReference type="PANTHER" id="PTHR20982">
    <property type="entry name" value="RIBOSOME RECYCLING FACTOR"/>
    <property type="match status" value="1"/>
</dbReference>
<dbReference type="InterPro" id="IPR023584">
    <property type="entry name" value="Ribosome_recyc_fac_dom"/>
</dbReference>
<evidence type="ECO:0000256" key="2">
    <source>
        <dbReference type="ARBA" id="ARBA00022917"/>
    </source>
</evidence>
<feature type="region of interest" description="Disordered" evidence="4">
    <location>
        <begin position="40"/>
        <end position="101"/>
    </location>
</feature>
<feature type="compositionally biased region" description="Basic and acidic residues" evidence="4">
    <location>
        <begin position="53"/>
        <end position="81"/>
    </location>
</feature>